<keyword evidence="2 5" id="KW-0479">Metal-binding</keyword>
<gene>
    <name evidence="7" type="ORF">Cgig2_013416</name>
    <name evidence="8" type="ORF">Cgig2_027560</name>
</gene>
<dbReference type="FunFam" id="2.60.120.330:FF:000005">
    <property type="entry name" value="1-aminocyclopropane-1-carboxylate oxidase homolog 1"/>
    <property type="match status" value="1"/>
</dbReference>
<dbReference type="Pfam" id="PF14226">
    <property type="entry name" value="DIOX_N"/>
    <property type="match status" value="1"/>
</dbReference>
<keyword evidence="4 5" id="KW-0408">Iron</keyword>
<organism evidence="8 9">
    <name type="scientific">Carnegiea gigantea</name>
    <dbReference type="NCBI Taxonomy" id="171969"/>
    <lineage>
        <taxon>Eukaryota</taxon>
        <taxon>Viridiplantae</taxon>
        <taxon>Streptophyta</taxon>
        <taxon>Embryophyta</taxon>
        <taxon>Tracheophyta</taxon>
        <taxon>Spermatophyta</taxon>
        <taxon>Magnoliopsida</taxon>
        <taxon>eudicotyledons</taxon>
        <taxon>Gunneridae</taxon>
        <taxon>Pentapetalae</taxon>
        <taxon>Caryophyllales</taxon>
        <taxon>Cactineae</taxon>
        <taxon>Cactaceae</taxon>
        <taxon>Cactoideae</taxon>
        <taxon>Echinocereeae</taxon>
        <taxon>Carnegiea</taxon>
    </lineage>
</organism>
<sequence>MGTISIDTHTNGFQTAQDRLQELKAFDETKTGVKGLVEAGVESLPKIFIRPPDELLEESKTPCVQLELPVIDLSGIDEKDRYSEIVKEVLKAAEEWGFFQVVNHGVPLEILDKMIEGIRLFYEQDDYVKKQFYSRDFTKQVTFLSSFDLYTSRAANWRDTLAVQTLHADLDPQKLPPMCRDVMLVYIDHVLKLADNLLELVSVALGLRPDYLKEMECSKGWSLVNHYYPACPEPELTLGASKHTDPAFLTILLQDHIGGLQVLHKNQWVDVRPLRGAFIVNIGDMLQIISNDKLKSVHHRVTANSVGPRISTAFLLKGRLSSPRLYGPIAELLSENDKPPVYTEFTLREFASSFYSRPLDEPGLGYYKVRNNGDGK</sequence>
<proteinExistence type="inferred from homology"/>
<evidence type="ECO:0000256" key="1">
    <source>
        <dbReference type="ARBA" id="ARBA00008056"/>
    </source>
</evidence>
<dbReference type="Pfam" id="PF03171">
    <property type="entry name" value="2OG-FeII_Oxy"/>
    <property type="match status" value="1"/>
</dbReference>
<dbReference type="Proteomes" id="UP001153076">
    <property type="component" value="Unassembled WGS sequence"/>
</dbReference>
<dbReference type="InterPro" id="IPR005123">
    <property type="entry name" value="Oxoglu/Fe-dep_dioxygenase_dom"/>
</dbReference>
<evidence type="ECO:0000256" key="5">
    <source>
        <dbReference type="RuleBase" id="RU003682"/>
    </source>
</evidence>
<dbReference type="InterPro" id="IPR027443">
    <property type="entry name" value="IPNS-like_sf"/>
</dbReference>
<protein>
    <recommendedName>
        <fullName evidence="6">Fe2OG dioxygenase domain-containing protein</fullName>
    </recommendedName>
</protein>
<feature type="domain" description="Fe2OG dioxygenase" evidence="6">
    <location>
        <begin position="213"/>
        <end position="318"/>
    </location>
</feature>
<evidence type="ECO:0000256" key="3">
    <source>
        <dbReference type="ARBA" id="ARBA00023002"/>
    </source>
</evidence>
<dbReference type="SUPFAM" id="SSF51197">
    <property type="entry name" value="Clavaminate synthase-like"/>
    <property type="match status" value="1"/>
</dbReference>
<dbReference type="EMBL" id="JAKOGI010003390">
    <property type="protein sequence ID" value="KAJ8420493.1"/>
    <property type="molecule type" value="Genomic_DNA"/>
</dbReference>
<accession>A0A9Q1JVU9</accession>
<dbReference type="Gene3D" id="2.60.120.330">
    <property type="entry name" value="B-lactam Antibiotic, Isopenicillin N Synthase, Chain"/>
    <property type="match status" value="1"/>
</dbReference>
<evidence type="ECO:0000259" key="6">
    <source>
        <dbReference type="PROSITE" id="PS51471"/>
    </source>
</evidence>
<dbReference type="EMBL" id="JAKOGI010000660">
    <property type="protein sequence ID" value="KAJ8431815.1"/>
    <property type="molecule type" value="Genomic_DNA"/>
</dbReference>
<comment type="similarity">
    <text evidence="1 5">Belongs to the iron/ascorbate-dependent oxidoreductase family.</text>
</comment>
<evidence type="ECO:0000313" key="7">
    <source>
        <dbReference type="EMBL" id="KAJ8420493.1"/>
    </source>
</evidence>
<dbReference type="PROSITE" id="PS51471">
    <property type="entry name" value="FE2OG_OXY"/>
    <property type="match status" value="1"/>
</dbReference>
<name>A0A9Q1JVU9_9CARY</name>
<dbReference type="GO" id="GO:0046872">
    <property type="term" value="F:metal ion binding"/>
    <property type="evidence" value="ECO:0007669"/>
    <property type="project" value="UniProtKB-KW"/>
</dbReference>
<keyword evidence="3 5" id="KW-0560">Oxidoreductase</keyword>
<dbReference type="InterPro" id="IPR026992">
    <property type="entry name" value="DIOX_N"/>
</dbReference>
<evidence type="ECO:0000256" key="2">
    <source>
        <dbReference type="ARBA" id="ARBA00022723"/>
    </source>
</evidence>
<dbReference type="PANTHER" id="PTHR10209:SF429">
    <property type="entry name" value="1-AMINOCYCLOPROPANE-1-CARBOXYLATE OXIDASE HOMOLOG 1-LIKE"/>
    <property type="match status" value="1"/>
</dbReference>
<reference evidence="8" key="1">
    <citation type="submission" date="2022-04" db="EMBL/GenBank/DDBJ databases">
        <title>Carnegiea gigantea Genome sequencing and assembly v2.</title>
        <authorList>
            <person name="Copetti D."/>
            <person name="Sanderson M.J."/>
            <person name="Burquez A."/>
            <person name="Wojciechowski M.F."/>
        </authorList>
    </citation>
    <scope>NUCLEOTIDE SEQUENCE</scope>
    <source>
        <strain evidence="8">SGP5-SGP5p</strain>
        <tissue evidence="8">Aerial part</tissue>
    </source>
</reference>
<keyword evidence="9" id="KW-1185">Reference proteome</keyword>
<dbReference type="InterPro" id="IPR044861">
    <property type="entry name" value="IPNS-like_FE2OG_OXY"/>
</dbReference>
<dbReference type="PANTHER" id="PTHR10209">
    <property type="entry name" value="OXIDOREDUCTASE, 2OG-FE II OXYGENASE FAMILY PROTEIN"/>
    <property type="match status" value="1"/>
</dbReference>
<comment type="caution">
    <text evidence="8">The sequence shown here is derived from an EMBL/GenBank/DDBJ whole genome shotgun (WGS) entry which is preliminary data.</text>
</comment>
<evidence type="ECO:0000313" key="8">
    <source>
        <dbReference type="EMBL" id="KAJ8431815.1"/>
    </source>
</evidence>
<dbReference type="OrthoDB" id="288590at2759"/>
<dbReference type="AlphaFoldDB" id="A0A9Q1JVU9"/>
<evidence type="ECO:0000256" key="4">
    <source>
        <dbReference type="ARBA" id="ARBA00023004"/>
    </source>
</evidence>
<dbReference type="GO" id="GO:0051213">
    <property type="term" value="F:dioxygenase activity"/>
    <property type="evidence" value="ECO:0007669"/>
    <property type="project" value="UniProtKB-ARBA"/>
</dbReference>
<evidence type="ECO:0000313" key="9">
    <source>
        <dbReference type="Proteomes" id="UP001153076"/>
    </source>
</evidence>